<dbReference type="PANTHER" id="PTHR42951">
    <property type="entry name" value="METALLO-BETA-LACTAMASE DOMAIN-CONTAINING"/>
    <property type="match status" value="1"/>
</dbReference>
<dbReference type="NCBIfam" id="NF033105">
    <property type="entry name" value="bla_subclass_B3"/>
    <property type="match status" value="1"/>
</dbReference>
<name>A0A0C5LDH9_9BURK</name>
<dbReference type="SUPFAM" id="SSF56281">
    <property type="entry name" value="Metallo-hydrolase/oxidoreductase"/>
    <property type="match status" value="1"/>
</dbReference>
<dbReference type="NCBIfam" id="NF012229">
    <property type="entry name" value="bla_class_B_core"/>
    <property type="match status" value="1"/>
</dbReference>
<reference evidence="2" key="1">
    <citation type="journal article" date="2015" name="Antimicrob. Agents Chemother.">
        <title>The Soil Microbiota Harbors a Diversity of Carbapenem-Hydrolyzing ?-Lactamases of Potential Clinical Relevance.</title>
        <authorList>
            <person name="Gudeta D.D."/>
            <person name="Bortolaia V."/>
            <person name="Amos G."/>
            <person name="Wellington E.M."/>
            <person name="Brandt K.K."/>
            <person name="Poirel L."/>
            <person name="Nielsen J.B."/>
            <person name="Westh H."/>
            <person name="Guardabassi L."/>
        </authorList>
    </citation>
    <scope>NUCLEOTIDE SEQUENCE</scope>
    <source>
        <strain evidence="2">SB1-3</strain>
    </source>
</reference>
<dbReference type="InterPro" id="IPR036866">
    <property type="entry name" value="RibonucZ/Hydroxyglut_hydro"/>
</dbReference>
<organism evidence="2">
    <name type="scientific">Massilia sp. SB1-3</name>
    <dbReference type="NCBI Taxonomy" id="1620220"/>
    <lineage>
        <taxon>Bacteria</taxon>
        <taxon>Pseudomonadati</taxon>
        <taxon>Pseudomonadota</taxon>
        <taxon>Betaproteobacteria</taxon>
        <taxon>Burkholderiales</taxon>
        <taxon>Oxalobacteraceae</taxon>
        <taxon>Telluria group</taxon>
        <taxon>Massilia</taxon>
    </lineage>
</organism>
<evidence type="ECO:0000313" key="2">
    <source>
        <dbReference type="EMBL" id="AJP77057.1"/>
    </source>
</evidence>
<accession>A0A0C5LDH9</accession>
<feature type="domain" description="Metallo-beta-lactamase" evidence="1">
    <location>
        <begin position="99"/>
        <end position="292"/>
    </location>
</feature>
<dbReference type="SMART" id="SM00849">
    <property type="entry name" value="Lactamase_B"/>
    <property type="match status" value="1"/>
</dbReference>
<gene>
    <name evidence="2" type="primary">blaMSI-1</name>
</gene>
<dbReference type="Gene3D" id="3.60.15.10">
    <property type="entry name" value="Ribonuclease Z/Hydroxyacylglutathione hydrolase-like"/>
    <property type="match status" value="1"/>
</dbReference>
<dbReference type="NCBIfam" id="NF000456">
    <property type="entry name" value="blaMSI-1_fam"/>
    <property type="match status" value="1"/>
</dbReference>
<dbReference type="InterPro" id="IPR001279">
    <property type="entry name" value="Metallo-B-lactamas"/>
</dbReference>
<dbReference type="CARD" id="ARO:3003718">
    <property type="molecule name" value="MSI-1"/>
    <property type="mechanism identifier" value="ARO:0001004"/>
    <property type="mechanism name" value="antibiotic inactivation"/>
</dbReference>
<sequence length="341" mass="35928">MGARSCSRAWCCSRATRSAPPGRRSGRLSCARCRRPSTGCNPSSTPPITGDIMKHIRLACVAAGLVAAASSVSAIGADWNAPQEPFALFGNSYYVGPHGVASVLITSNQGHILIDGGSDKSPPQIAARIRQLGFKPEDIRFILVSHEHIDHAGGVAELQRLSNAEVLAGAAAVPVLHSGEAGRNDPQYGGLPKMAPVARVRAVRDGEVVKLGPLAVTMHATPGHTQGGASWTWQSNEGGRTANMVYADSLTAFGSGGFRYSGDARYPSARADVERSIAKVAALPCDILVSAHPEVSELWTRYERRAAQGNAAFIDAGACKAYAVKARVKLQEQLARETAKP</sequence>
<proteinExistence type="predicted"/>
<dbReference type="InterPro" id="IPR050855">
    <property type="entry name" value="NDM-1-like"/>
</dbReference>
<protein>
    <submittedName>
        <fullName evidence="2">Metallo beta-lactamases</fullName>
    </submittedName>
</protein>
<dbReference type="Pfam" id="PF00753">
    <property type="entry name" value="Lactamase_B"/>
    <property type="match status" value="1"/>
</dbReference>
<dbReference type="AlphaFoldDB" id="A0A0C5LDH9"/>
<dbReference type="EMBL" id="KP109676">
    <property type="protein sequence ID" value="AJP77057.1"/>
    <property type="molecule type" value="Genomic_DNA"/>
</dbReference>
<evidence type="ECO:0000259" key="1">
    <source>
        <dbReference type="SMART" id="SM00849"/>
    </source>
</evidence>
<dbReference type="PANTHER" id="PTHR42951:SF17">
    <property type="entry name" value="METALLO-BETA-LACTAMASE DOMAIN-CONTAINING PROTEIN"/>
    <property type="match status" value="1"/>
</dbReference>